<protein>
    <submittedName>
        <fullName evidence="1">DUF6907 domain-containing protein</fullName>
    </submittedName>
</protein>
<keyword evidence="2" id="KW-1185">Reference proteome</keyword>
<dbReference type="EMBL" id="JBHUKR010000021">
    <property type="protein sequence ID" value="MFD2420997.1"/>
    <property type="molecule type" value="Genomic_DNA"/>
</dbReference>
<dbReference type="Proteomes" id="UP001597417">
    <property type="component" value="Unassembled WGS sequence"/>
</dbReference>
<sequence length="115" mass="13049">MQECMPFWQTTPCPPWCTIGHRDADFPEDRLHRPEIKLATVKLTTSNPIRCRRADGEWYFESPEINIDLEQHVRETTPRILLSEVNSPGYSLTPTEAVEIGRALIAAGKLADETA</sequence>
<reference evidence="2" key="1">
    <citation type="journal article" date="2019" name="Int. J. Syst. Evol. Microbiol.">
        <title>The Global Catalogue of Microorganisms (GCM) 10K type strain sequencing project: providing services to taxonomists for standard genome sequencing and annotation.</title>
        <authorList>
            <consortium name="The Broad Institute Genomics Platform"/>
            <consortium name="The Broad Institute Genome Sequencing Center for Infectious Disease"/>
            <person name="Wu L."/>
            <person name="Ma J."/>
        </authorList>
    </citation>
    <scope>NUCLEOTIDE SEQUENCE [LARGE SCALE GENOMIC DNA]</scope>
    <source>
        <strain evidence="2">CGMCC 4.7645</strain>
    </source>
</reference>
<accession>A0ABW5G4J8</accession>
<comment type="caution">
    <text evidence="1">The sequence shown here is derived from an EMBL/GenBank/DDBJ whole genome shotgun (WGS) entry which is preliminary data.</text>
</comment>
<name>A0ABW5G4J8_9PSEU</name>
<dbReference type="InterPro" id="IPR054202">
    <property type="entry name" value="DUF6907"/>
</dbReference>
<evidence type="ECO:0000313" key="2">
    <source>
        <dbReference type="Proteomes" id="UP001597417"/>
    </source>
</evidence>
<organism evidence="1 2">
    <name type="scientific">Amycolatopsis pigmentata</name>
    <dbReference type="NCBI Taxonomy" id="450801"/>
    <lineage>
        <taxon>Bacteria</taxon>
        <taxon>Bacillati</taxon>
        <taxon>Actinomycetota</taxon>
        <taxon>Actinomycetes</taxon>
        <taxon>Pseudonocardiales</taxon>
        <taxon>Pseudonocardiaceae</taxon>
        <taxon>Amycolatopsis</taxon>
    </lineage>
</organism>
<proteinExistence type="predicted"/>
<dbReference type="RefSeq" id="WP_378269343.1">
    <property type="nucleotide sequence ID" value="NZ_JBHUKR010000021.1"/>
</dbReference>
<evidence type="ECO:0000313" key="1">
    <source>
        <dbReference type="EMBL" id="MFD2420997.1"/>
    </source>
</evidence>
<dbReference type="Pfam" id="PF21848">
    <property type="entry name" value="DUF6907"/>
    <property type="match status" value="1"/>
</dbReference>
<gene>
    <name evidence="1" type="ORF">ACFSXZ_32185</name>
</gene>